<organism evidence="7 10">
    <name type="scientific">Gilliamella apicola</name>
    <dbReference type="NCBI Taxonomy" id="1196095"/>
    <lineage>
        <taxon>Bacteria</taxon>
        <taxon>Pseudomonadati</taxon>
        <taxon>Pseudomonadota</taxon>
        <taxon>Gammaproteobacteria</taxon>
        <taxon>Orbales</taxon>
        <taxon>Orbaceae</taxon>
        <taxon>Gilliamella</taxon>
    </lineage>
</organism>
<keyword evidence="4" id="KW-0560">Oxidoreductase</keyword>
<comment type="caution">
    <text evidence="7">The sequence shown here is derived from an EMBL/GenBank/DDBJ whole genome shotgun (WGS) entry which is preliminary data.</text>
</comment>
<dbReference type="Proteomes" id="UP000194977">
    <property type="component" value="Unassembled WGS sequence"/>
</dbReference>
<evidence type="ECO:0000313" key="7">
    <source>
        <dbReference type="EMBL" id="OTQ00262.1"/>
    </source>
</evidence>
<dbReference type="RefSeq" id="WP_086272247.1">
    <property type="nucleotide sequence ID" value="NZ_MZNE01000026.1"/>
</dbReference>
<keyword evidence="7" id="KW-0689">Ribosomal protein</keyword>
<dbReference type="AlphaFoldDB" id="A0A242NJ80"/>
<sequence>MNNKLNIDWDDFLTNYWQKKPVILRKAFSHFIDPITPDELAGLAMEEEIESRIVTNKNGNWDAKFGPFDDFSNLGEEHWSLLVQAVDHWHEQAATLVEPFKCIPQWQYEDLMISYATQGAGVGPHIDNYDVFIIQGMGRRRWQVGDRNPNYKQFSAHKALLHVEDYQAIIDEEITSGDILYIPIGFPHNGVSKGESLSYSVGFRTQTSQEMLSGFADYIIDNLPDGIFYQDPNLKLPQDPYRIQPYELTKLQVQIVDLIKTPDLFYDWFGKHITLPMHELNIVPVEPPYEYDEFNSILQTGAELFRVPSIRILKVGDFGYIHGEKIDLPMSVIDILCQNEILSYKHLQNEEARQALLSFVNKGYWYFIDEQ</sequence>
<proteinExistence type="predicted"/>
<reference evidence="9 10" key="1">
    <citation type="submission" date="2017-03" db="EMBL/GenBank/DDBJ databases">
        <title>Comparative genomics of honeybee gut symbionts reveal geographically distinct and subgroup specific antibiotic resistance.</title>
        <authorList>
            <person name="Ludvigsen J."/>
            <person name="Porcellato D."/>
            <person name="Labee-Lund T.M."/>
            <person name="Amdam G.V."/>
            <person name="Rudi K."/>
        </authorList>
    </citation>
    <scope>NUCLEOTIDE SEQUENCE [LARGE SCALE GENOMIC DNA]</scope>
    <source>
        <strain evidence="7 10">A-7-12</strain>
        <strain evidence="8 9">A-9-12</strain>
    </source>
</reference>
<keyword evidence="7" id="KW-0687">Ribonucleoprotein</keyword>
<dbReference type="GO" id="GO:0046872">
    <property type="term" value="F:metal ion binding"/>
    <property type="evidence" value="ECO:0007669"/>
    <property type="project" value="UniProtKB-KW"/>
</dbReference>
<dbReference type="SMART" id="SM00558">
    <property type="entry name" value="JmjC"/>
    <property type="match status" value="1"/>
</dbReference>
<dbReference type="PROSITE" id="PS51184">
    <property type="entry name" value="JMJC"/>
    <property type="match status" value="1"/>
</dbReference>
<dbReference type="InterPro" id="IPR003347">
    <property type="entry name" value="JmjC_dom"/>
</dbReference>
<keyword evidence="2" id="KW-0479">Metal-binding</keyword>
<dbReference type="Pfam" id="PF08007">
    <property type="entry name" value="JmjC_2"/>
    <property type="match status" value="1"/>
</dbReference>
<comment type="cofactor">
    <cofactor evidence="1">
        <name>Fe(2+)</name>
        <dbReference type="ChEBI" id="CHEBI:29033"/>
    </cofactor>
</comment>
<dbReference type="GO" id="GO:0016706">
    <property type="term" value="F:2-oxoglutarate-dependent dioxygenase activity"/>
    <property type="evidence" value="ECO:0007669"/>
    <property type="project" value="TreeGrafter"/>
</dbReference>
<keyword evidence="3" id="KW-0223">Dioxygenase</keyword>
<gene>
    <name evidence="8" type="ORF">B6C91_07835</name>
    <name evidence="7" type="ORF">B6D08_05005</name>
</gene>
<dbReference type="PANTHER" id="PTHR13096:SF8">
    <property type="entry name" value="RIBOSOMAL OXYGENASE 1"/>
    <property type="match status" value="1"/>
</dbReference>
<evidence type="ECO:0000256" key="2">
    <source>
        <dbReference type="ARBA" id="ARBA00022723"/>
    </source>
</evidence>
<dbReference type="SUPFAM" id="SSF51197">
    <property type="entry name" value="Clavaminate synthase-like"/>
    <property type="match status" value="1"/>
</dbReference>
<name>A0A242NJ80_9GAMM</name>
<evidence type="ECO:0000256" key="4">
    <source>
        <dbReference type="ARBA" id="ARBA00023002"/>
    </source>
</evidence>
<dbReference type="OrthoDB" id="9764016at2"/>
<dbReference type="Gene3D" id="2.60.120.650">
    <property type="entry name" value="Cupin"/>
    <property type="match status" value="1"/>
</dbReference>
<keyword evidence="9" id="KW-1185">Reference proteome</keyword>
<dbReference type="EMBL" id="NART01000030">
    <property type="protein sequence ID" value="OTQ09843.1"/>
    <property type="molecule type" value="Genomic_DNA"/>
</dbReference>
<accession>A0A242NJ80</accession>
<evidence type="ECO:0000313" key="8">
    <source>
        <dbReference type="EMBL" id="OTQ09843.1"/>
    </source>
</evidence>
<dbReference type="InterPro" id="IPR039994">
    <property type="entry name" value="NO66-like"/>
</dbReference>
<dbReference type="InterPro" id="IPR046799">
    <property type="entry name" value="ROXA-like_wH"/>
</dbReference>
<evidence type="ECO:0000256" key="1">
    <source>
        <dbReference type="ARBA" id="ARBA00001954"/>
    </source>
</evidence>
<dbReference type="EMBL" id="NARP01000010">
    <property type="protein sequence ID" value="OTQ00262.1"/>
    <property type="molecule type" value="Genomic_DNA"/>
</dbReference>
<dbReference type="GO" id="GO:0005840">
    <property type="term" value="C:ribosome"/>
    <property type="evidence" value="ECO:0007669"/>
    <property type="project" value="UniProtKB-KW"/>
</dbReference>
<evidence type="ECO:0000313" key="10">
    <source>
        <dbReference type="Proteomes" id="UP000194977"/>
    </source>
</evidence>
<evidence type="ECO:0000259" key="6">
    <source>
        <dbReference type="PROSITE" id="PS51184"/>
    </source>
</evidence>
<protein>
    <submittedName>
        <fullName evidence="7">50S ribosomal protein L16 arginine hydroxylase</fullName>
    </submittedName>
</protein>
<dbReference type="Gene3D" id="3.40.366.30">
    <property type="entry name" value="50S ribosomal protein L16 arginine hydroxylase, Chain A, Domain 2"/>
    <property type="match status" value="1"/>
</dbReference>
<dbReference type="Proteomes" id="UP000194800">
    <property type="component" value="Unassembled WGS sequence"/>
</dbReference>
<evidence type="ECO:0000256" key="3">
    <source>
        <dbReference type="ARBA" id="ARBA00022964"/>
    </source>
</evidence>
<dbReference type="Pfam" id="PF20514">
    <property type="entry name" value="WHD_ROXA"/>
    <property type="match status" value="1"/>
</dbReference>
<keyword evidence="5" id="KW-0408">Iron</keyword>
<dbReference type="PANTHER" id="PTHR13096">
    <property type="entry name" value="MINA53 MYC INDUCED NUCLEAR ANTIGEN"/>
    <property type="match status" value="1"/>
</dbReference>
<evidence type="ECO:0000256" key="5">
    <source>
        <dbReference type="ARBA" id="ARBA00023004"/>
    </source>
</evidence>
<evidence type="ECO:0000313" key="9">
    <source>
        <dbReference type="Proteomes" id="UP000194800"/>
    </source>
</evidence>
<feature type="domain" description="JmjC" evidence="6">
    <location>
        <begin position="92"/>
        <end position="220"/>
    </location>
</feature>